<dbReference type="PROSITE" id="PS50918">
    <property type="entry name" value="WWE"/>
    <property type="match status" value="2"/>
</dbReference>
<evidence type="ECO:0000256" key="5">
    <source>
        <dbReference type="ARBA" id="ARBA00022723"/>
    </source>
</evidence>
<feature type="domain" description="WWE" evidence="14">
    <location>
        <begin position="42"/>
        <end position="123"/>
    </location>
</feature>
<dbReference type="SUPFAM" id="SSF117839">
    <property type="entry name" value="WWE domain"/>
    <property type="match status" value="2"/>
</dbReference>
<dbReference type="InterPro" id="IPR004170">
    <property type="entry name" value="WWE_dom"/>
</dbReference>
<dbReference type="Gene3D" id="3.30.720.50">
    <property type="match status" value="2"/>
</dbReference>
<dbReference type="SUPFAM" id="SSF57850">
    <property type="entry name" value="RING/U-box"/>
    <property type="match status" value="1"/>
</dbReference>
<dbReference type="InterPro" id="IPR039398">
    <property type="entry name" value="Deltex_fam"/>
</dbReference>
<evidence type="ECO:0000256" key="7">
    <source>
        <dbReference type="ARBA" id="ARBA00022771"/>
    </source>
</evidence>
<keyword evidence="6" id="KW-0677">Repeat</keyword>
<dbReference type="OrthoDB" id="2449614at2759"/>
<evidence type="ECO:0000256" key="2">
    <source>
        <dbReference type="ARBA" id="ARBA00004906"/>
    </source>
</evidence>
<sequence length="652" mass="70551">MSASPAGGAGATLGLGAGPGGGPGGHGGPGGSSGPSGGPGHPGPSQPHAVHAVGVWEWENRQGRWRPYSPEVSQLLERAHAKRLTRVILSDADPLLERYYVNLRTKTQCSDDLAVSTSHSVRRQCYPVDSPAGKGAKWEWAGDSIGEWHTYDMDIQCLIEEAWAKGEKTIDVSKSHHLGFPYIINFCNLTQVRNNTGYVRSIRRVQQAPYPLLKVLPQDLVTSPSPPPFQNTRRTNQPRQLTPTGSIASNGSGGSSWSGTSCGGKKQPTALANGNAKKTSKKVKNPSEGAGNIARTILSNIFGNKGGVHNGTSGALTISPAYRAPTVQKHPPSYRPSSSASCMLRPDRPDSVLDADSSSTKSGRRPSVDTVSTYLSQESKDSELRASRNTVSDLLDCGGSSCDEVFDSAPPQRPPHHRAKGVIVGVDAASEVISQYVQVVDNPCWGSTCPICLCDLQDDMTVALSRCSHMLHLNCLNSMLTGLPCADKWLYIQCPVCKTIYGEKRGNQPPGSMDWTILHYSLPGHPGTRTFQITYNIASGIQGMEHPNPGRPYYAVGFPRVCYIPDTEKGRKVLKLLRMAFERRLVFTVGRSVTTGREDVVTWNEIHHKTEPGISHSGHGYPDPEYLDHCLEELAAHGVTDPEDSNLYQELH</sequence>
<dbReference type="UniPathway" id="UPA00143"/>
<dbReference type="GeneID" id="117645383"/>
<dbReference type="Gene3D" id="3.30.40.10">
    <property type="entry name" value="Zinc/RING finger domain, C3HC4 (zinc finger)"/>
    <property type="match status" value="1"/>
</dbReference>
<evidence type="ECO:0000256" key="10">
    <source>
        <dbReference type="PROSITE-ProRule" id="PRU00175"/>
    </source>
</evidence>
<dbReference type="InterPro" id="IPR013083">
    <property type="entry name" value="Znf_RING/FYVE/PHD"/>
</dbReference>
<feature type="region of interest" description="Disordered" evidence="12">
    <location>
        <begin position="326"/>
        <end position="386"/>
    </location>
</feature>
<dbReference type="FunCoup" id="A0A6P8YNA4">
    <property type="interactions" value="973"/>
</dbReference>
<evidence type="ECO:0000256" key="8">
    <source>
        <dbReference type="ARBA" id="ARBA00022833"/>
    </source>
</evidence>
<dbReference type="AlphaFoldDB" id="A0A6P8YNA4"/>
<keyword evidence="9" id="KW-0914">Notch signaling pathway</keyword>
<dbReference type="GO" id="GO:0008270">
    <property type="term" value="F:zinc ion binding"/>
    <property type="evidence" value="ECO:0007669"/>
    <property type="project" value="UniProtKB-KW"/>
</dbReference>
<reference evidence="16" key="1">
    <citation type="submission" date="2025-08" db="UniProtKB">
        <authorList>
            <consortium name="RefSeq"/>
        </authorList>
    </citation>
    <scope>IDENTIFICATION</scope>
    <source>
        <tissue evidence="16">Total insect</tissue>
    </source>
</reference>
<dbReference type="Proteomes" id="UP000515158">
    <property type="component" value="Unplaced"/>
</dbReference>
<dbReference type="InterPro" id="IPR018123">
    <property type="entry name" value="WWE-dom_subgr"/>
</dbReference>
<dbReference type="EC" id="2.3.2.27" evidence="11"/>
<dbReference type="RefSeq" id="XP_034241423.1">
    <property type="nucleotide sequence ID" value="XM_034385532.1"/>
</dbReference>
<keyword evidence="15" id="KW-1185">Reference proteome</keyword>
<evidence type="ECO:0000256" key="1">
    <source>
        <dbReference type="ARBA" id="ARBA00000900"/>
    </source>
</evidence>
<evidence type="ECO:0000256" key="12">
    <source>
        <dbReference type="SAM" id="MobiDB-lite"/>
    </source>
</evidence>
<comment type="similarity">
    <text evidence="3 11">Belongs to the Deltex family.</text>
</comment>
<evidence type="ECO:0000313" key="15">
    <source>
        <dbReference type="Proteomes" id="UP000515158"/>
    </source>
</evidence>
<keyword evidence="11" id="KW-0963">Cytoplasm</keyword>
<protein>
    <recommendedName>
        <fullName evidence="11">E3 ubiquitin-protein ligase</fullName>
        <ecNumber evidence="11">2.3.2.27</ecNumber>
    </recommendedName>
</protein>
<evidence type="ECO:0000313" key="16">
    <source>
        <dbReference type="RefSeq" id="XP_034241423.1"/>
    </source>
</evidence>
<feature type="region of interest" description="Disordered" evidence="12">
    <location>
        <begin position="1"/>
        <end position="48"/>
    </location>
</feature>
<feature type="domain" description="WWE" evidence="14">
    <location>
        <begin position="124"/>
        <end position="204"/>
    </location>
</feature>
<evidence type="ECO:0000256" key="3">
    <source>
        <dbReference type="ARBA" id="ARBA00009413"/>
    </source>
</evidence>
<dbReference type="GO" id="GO:0061630">
    <property type="term" value="F:ubiquitin protein ligase activity"/>
    <property type="evidence" value="ECO:0007669"/>
    <property type="project" value="UniProtKB-UniRule"/>
</dbReference>
<feature type="domain" description="RING-type" evidence="13">
    <location>
        <begin position="449"/>
        <end position="498"/>
    </location>
</feature>
<proteinExistence type="inferred from homology"/>
<dbReference type="InterPro" id="IPR039396">
    <property type="entry name" value="Deltex_C"/>
</dbReference>
<evidence type="ECO:0000256" key="11">
    <source>
        <dbReference type="RuleBase" id="RU367105"/>
    </source>
</evidence>
<feature type="region of interest" description="Disordered" evidence="12">
    <location>
        <begin position="219"/>
        <end position="289"/>
    </location>
</feature>
<dbReference type="InterPro" id="IPR037197">
    <property type="entry name" value="WWE_dom_sf"/>
</dbReference>
<dbReference type="InParanoid" id="A0A6P8YNA4"/>
<dbReference type="FunFam" id="3.30.390.130:FF:000001">
    <property type="entry name" value="Probable E3 ubiquitin-protein ligase DTX3"/>
    <property type="match status" value="1"/>
</dbReference>
<accession>A0A6P8YNA4</accession>
<dbReference type="CDD" id="cd09633">
    <property type="entry name" value="Deltex_C"/>
    <property type="match status" value="1"/>
</dbReference>
<evidence type="ECO:0000259" key="13">
    <source>
        <dbReference type="PROSITE" id="PS50089"/>
    </source>
</evidence>
<dbReference type="Gene3D" id="3.30.390.130">
    <property type="match status" value="1"/>
</dbReference>
<dbReference type="InterPro" id="IPR001841">
    <property type="entry name" value="Znf_RING"/>
</dbReference>
<evidence type="ECO:0000256" key="9">
    <source>
        <dbReference type="ARBA" id="ARBA00022976"/>
    </source>
</evidence>
<evidence type="ECO:0000256" key="6">
    <source>
        <dbReference type="ARBA" id="ARBA00022737"/>
    </source>
</evidence>
<evidence type="ECO:0000256" key="4">
    <source>
        <dbReference type="ARBA" id="ARBA00022679"/>
    </source>
</evidence>
<comment type="catalytic activity">
    <reaction evidence="1 11">
        <text>S-ubiquitinyl-[E2 ubiquitin-conjugating enzyme]-L-cysteine + [acceptor protein]-L-lysine = [E2 ubiquitin-conjugating enzyme]-L-cysteine + N(6)-ubiquitinyl-[acceptor protein]-L-lysine.</text>
        <dbReference type="EC" id="2.3.2.27"/>
    </reaction>
</comment>
<feature type="compositionally biased region" description="Gly residues" evidence="12">
    <location>
        <begin position="7"/>
        <end position="40"/>
    </location>
</feature>
<evidence type="ECO:0000259" key="14">
    <source>
        <dbReference type="PROSITE" id="PS50918"/>
    </source>
</evidence>
<name>A0A6P8YNA4_THRPL</name>
<keyword evidence="5 11" id="KW-0479">Metal-binding</keyword>
<dbReference type="GO" id="GO:0007219">
    <property type="term" value="P:Notch signaling pathway"/>
    <property type="evidence" value="ECO:0007669"/>
    <property type="project" value="UniProtKB-KW"/>
</dbReference>
<comment type="subcellular location">
    <subcellularLocation>
        <location evidence="11">Cytoplasm</location>
    </subcellularLocation>
</comment>
<dbReference type="GO" id="GO:0005737">
    <property type="term" value="C:cytoplasm"/>
    <property type="evidence" value="ECO:0007669"/>
    <property type="project" value="UniProtKB-SubCell"/>
</dbReference>
<organism evidence="16">
    <name type="scientific">Thrips palmi</name>
    <name type="common">Melon thrips</name>
    <dbReference type="NCBI Taxonomy" id="161013"/>
    <lineage>
        <taxon>Eukaryota</taxon>
        <taxon>Metazoa</taxon>
        <taxon>Ecdysozoa</taxon>
        <taxon>Arthropoda</taxon>
        <taxon>Hexapoda</taxon>
        <taxon>Insecta</taxon>
        <taxon>Pterygota</taxon>
        <taxon>Neoptera</taxon>
        <taxon>Paraneoptera</taxon>
        <taxon>Thysanoptera</taxon>
        <taxon>Terebrantia</taxon>
        <taxon>Thripoidea</taxon>
        <taxon>Thripidae</taxon>
        <taxon>Thrips</taxon>
    </lineage>
</organism>
<dbReference type="PROSITE" id="PS50089">
    <property type="entry name" value="ZF_RING_2"/>
    <property type="match status" value="1"/>
</dbReference>
<dbReference type="Pfam" id="PF02825">
    <property type="entry name" value="WWE"/>
    <property type="match status" value="2"/>
</dbReference>
<dbReference type="CTD" id="31589"/>
<comment type="pathway">
    <text evidence="2 11">Protein modification; protein ubiquitination.</text>
</comment>
<dbReference type="KEGG" id="tpal:117645383"/>
<dbReference type="PANTHER" id="PTHR12622">
    <property type="entry name" value="DELTEX-RELATED"/>
    <property type="match status" value="1"/>
</dbReference>
<feature type="compositionally biased region" description="Polar residues" evidence="12">
    <location>
        <begin position="230"/>
        <end position="244"/>
    </location>
</feature>
<dbReference type="Pfam" id="PF18102">
    <property type="entry name" value="DTC"/>
    <property type="match status" value="1"/>
</dbReference>
<dbReference type="InterPro" id="IPR039399">
    <property type="entry name" value="Deltex_C_sf"/>
</dbReference>
<keyword evidence="4 11" id="KW-0808">Transferase</keyword>
<dbReference type="SMART" id="SM00678">
    <property type="entry name" value="WWE"/>
    <property type="match status" value="2"/>
</dbReference>
<dbReference type="SMART" id="SM00184">
    <property type="entry name" value="RING"/>
    <property type="match status" value="1"/>
</dbReference>
<keyword evidence="7 10" id="KW-0863">Zinc-finger</keyword>
<dbReference type="GO" id="GO:0016567">
    <property type="term" value="P:protein ubiquitination"/>
    <property type="evidence" value="ECO:0007669"/>
    <property type="project" value="UniProtKB-UniRule"/>
</dbReference>
<keyword evidence="8 11" id="KW-0862">Zinc</keyword>
<gene>
    <name evidence="16" type="primary">LOC117645383</name>
</gene>